<name>A0ABN0JNS2_9GAMM</name>
<sequence>MLKKLLYWGLMTTSLYFVWGCSESKSEQAVGATTAQEQAEEAVAAAAEADPLAGADALADDSAVDENLGYEDQGTANPIKQILEGEPVEVSFNMNEFNTKVYGKLAYNVVIQSKVDDVTINDIIINRGNNCGIGEYDHNNKLPANLKFGQVVELAINCDANFAKEIEVKTDYGNYQFNTTRR</sequence>
<dbReference type="Proteomes" id="UP000013190">
    <property type="component" value="Unassembled WGS sequence"/>
</dbReference>
<protein>
    <recommendedName>
        <fullName evidence="3">Lipoprotein</fullName>
    </recommendedName>
</protein>
<proteinExistence type="predicted"/>
<gene>
    <name evidence="1" type="ORF">F992_02375</name>
</gene>
<comment type="caution">
    <text evidence="1">The sequence shown here is derived from an EMBL/GenBank/DDBJ whole genome shotgun (WGS) entry which is preliminary data.</text>
</comment>
<dbReference type="GeneID" id="92835747"/>
<evidence type="ECO:0000313" key="1">
    <source>
        <dbReference type="EMBL" id="ENU26825.1"/>
    </source>
</evidence>
<evidence type="ECO:0008006" key="3">
    <source>
        <dbReference type="Google" id="ProtNLM"/>
    </source>
</evidence>
<dbReference type="EMBL" id="APOJ01000025">
    <property type="protein sequence ID" value="ENU26825.1"/>
    <property type="molecule type" value="Genomic_DNA"/>
</dbReference>
<reference evidence="1 2" key="2">
    <citation type="journal article" date="2016" name="Int. J. Syst. Evol. Microbiol.">
        <title>Taxonomy of haemolytic and/or proteolytic strains of the genus Acinetobacter with the proposal of Acinetobacter courvalinii sp. nov. (genomic species 14 sensu Bouvet &amp; Jeanjean), Acinetobacter dispersus sp. nov. (genomic species 17), Acinetobacter modestus sp. nov., Acinetobacter proteolyticus sp. nov. and Acinetobacter vivianii sp. nov.</title>
        <authorList>
            <person name="Nemec A."/>
            <person name="Radolfova-Krizova L."/>
            <person name="Maixnerova M."/>
            <person name="Vrestiakova E."/>
            <person name="Jezek P."/>
            <person name="Sedo O."/>
        </authorList>
    </citation>
    <scope>NUCLEOTIDE SEQUENCE [LARGE SCALE GENOMIC DNA]</scope>
    <source>
        <strain evidence="1 2">NIPH 236</strain>
    </source>
</reference>
<reference evidence="2" key="1">
    <citation type="submission" date="2013-02" db="EMBL/GenBank/DDBJ databases">
        <title>The Genome Sequence of Acinetobacter sp. NIPH 236.</title>
        <authorList>
            <consortium name="The Broad Institute Genome Sequencing Platform"/>
            <consortium name="The Broad Institute Genome Sequencing Center for Infectious Disease"/>
            <person name="Cerqueira G."/>
            <person name="Feldgarden M."/>
            <person name="Courvalin P."/>
            <person name="Perichon B."/>
            <person name="Grillot-Courvalin C."/>
            <person name="Clermont D."/>
            <person name="Rocha E."/>
            <person name="Yoon E.-J."/>
            <person name="Nemec A."/>
            <person name="Walker B."/>
            <person name="Young S.K."/>
            <person name="Zeng Q."/>
            <person name="Gargeya S."/>
            <person name="Fitzgerald M."/>
            <person name="Haas B."/>
            <person name="Abouelleil A."/>
            <person name="Alvarado L."/>
            <person name="Arachchi H.M."/>
            <person name="Berlin A.M."/>
            <person name="Chapman S.B."/>
            <person name="Dewar J."/>
            <person name="Goldberg J."/>
            <person name="Griggs A."/>
            <person name="Gujja S."/>
            <person name="Hansen M."/>
            <person name="Howarth C."/>
            <person name="Imamovic A."/>
            <person name="Larimer J."/>
            <person name="McCowan C."/>
            <person name="Murphy C."/>
            <person name="Neiman D."/>
            <person name="Pearson M."/>
            <person name="Priest M."/>
            <person name="Roberts A."/>
            <person name="Saif S."/>
            <person name="Shea T."/>
            <person name="Sisk P."/>
            <person name="Sykes S."/>
            <person name="Wortman J."/>
            <person name="Nusbaum C."/>
            <person name="Birren B."/>
        </authorList>
    </citation>
    <scope>NUCLEOTIDE SEQUENCE [LARGE SCALE GENOMIC DNA]</scope>
    <source>
        <strain evidence="2">NIPH 236</strain>
    </source>
</reference>
<dbReference type="RefSeq" id="WP_004662894.1">
    <property type="nucleotide sequence ID" value="NZ_KB849187.1"/>
</dbReference>
<keyword evidence="2" id="KW-1185">Reference proteome</keyword>
<organism evidence="1 2">
    <name type="scientific">Acinetobacter modestus</name>
    <dbReference type="NCBI Taxonomy" id="1776740"/>
    <lineage>
        <taxon>Bacteria</taxon>
        <taxon>Pseudomonadati</taxon>
        <taxon>Pseudomonadota</taxon>
        <taxon>Gammaproteobacteria</taxon>
        <taxon>Moraxellales</taxon>
        <taxon>Moraxellaceae</taxon>
        <taxon>Acinetobacter</taxon>
    </lineage>
</organism>
<evidence type="ECO:0000313" key="2">
    <source>
        <dbReference type="Proteomes" id="UP000013190"/>
    </source>
</evidence>
<accession>A0ABN0JNS2</accession>